<keyword evidence="3 5" id="KW-1133">Transmembrane helix</keyword>
<keyword evidence="2 5" id="KW-0812">Transmembrane</keyword>
<dbReference type="Pfam" id="PF07291">
    <property type="entry name" value="MauE"/>
    <property type="match status" value="1"/>
</dbReference>
<feature type="transmembrane region" description="Helical" evidence="5">
    <location>
        <begin position="52"/>
        <end position="74"/>
    </location>
</feature>
<dbReference type="EMBL" id="JAIRBA010000018">
    <property type="protein sequence ID" value="MCG2419388.1"/>
    <property type="molecule type" value="Genomic_DNA"/>
</dbReference>
<dbReference type="GO" id="GO:0016020">
    <property type="term" value="C:membrane"/>
    <property type="evidence" value="ECO:0007669"/>
    <property type="project" value="UniProtKB-SubCell"/>
</dbReference>
<feature type="domain" description="Methylamine utilisation protein MauE" evidence="6">
    <location>
        <begin position="13"/>
        <end position="139"/>
    </location>
</feature>
<feature type="transmembrane region" description="Helical" evidence="5">
    <location>
        <begin position="124"/>
        <end position="142"/>
    </location>
</feature>
<evidence type="ECO:0000313" key="8">
    <source>
        <dbReference type="Proteomes" id="UP001139461"/>
    </source>
</evidence>
<evidence type="ECO:0000256" key="3">
    <source>
        <dbReference type="ARBA" id="ARBA00022989"/>
    </source>
</evidence>
<feature type="transmembrane region" description="Helical" evidence="5">
    <location>
        <begin position="149"/>
        <end position="170"/>
    </location>
</feature>
<gene>
    <name evidence="7" type="ORF">K8089_10165</name>
</gene>
<feature type="transmembrane region" description="Helical" evidence="5">
    <location>
        <begin position="81"/>
        <end position="104"/>
    </location>
</feature>
<dbReference type="InterPro" id="IPR009908">
    <property type="entry name" value="Methylamine_util_MauE"/>
</dbReference>
<evidence type="ECO:0000256" key="4">
    <source>
        <dbReference type="ARBA" id="ARBA00023136"/>
    </source>
</evidence>
<evidence type="ECO:0000256" key="2">
    <source>
        <dbReference type="ARBA" id="ARBA00022692"/>
    </source>
</evidence>
<evidence type="ECO:0000313" key="7">
    <source>
        <dbReference type="EMBL" id="MCG2419388.1"/>
    </source>
</evidence>
<dbReference type="RefSeq" id="WP_237603177.1">
    <property type="nucleotide sequence ID" value="NZ_JAIRBA010000018.1"/>
</dbReference>
<protein>
    <recommendedName>
        <fullName evidence="6">Methylamine utilisation protein MauE domain-containing protein</fullName>
    </recommendedName>
</protein>
<keyword evidence="8" id="KW-1185">Reference proteome</keyword>
<evidence type="ECO:0000256" key="5">
    <source>
        <dbReference type="SAM" id="Phobius"/>
    </source>
</evidence>
<sequence length="497" mass="56740">MRFALHYKEIGRKYIVDVVSLLFVLLFIYAAVSKLLDFETFTVQLAQSPLLSAYAGFIAYLVPTAEIGIAILLMVGRYRTLGLYASYLLMVMFTTYIFIILNFSDFIPCSCGGVLEKLSWTQHFIFNIVFILLAGVAVFLFLQKKPKKTFLILATLAFFGIGIVTLLFAFSEKEMHRNNAFVRRYIPHPTSVLEMYDLKYNSWYMAGINSGNVYLGNVTAPLKVLILDTLLRQADTIEIQLDNMHLPYKSVTIAIGNTDFFVSDGTVPIILHGSKTDWRANTFYKNLYFTAATPMDSLRLSIRLANARTLKNSIAVIKNADAVENNTISGYELPALVDGIFESDGLLLWNEQLQKIVYTYFYSNRYYIIAPSLETVEQHTIDTVTTPALEILSSKNLGRDKLKGNATIINQYAATYGDYLYIKSKRLGKNEPKDMLEEASIIDVYNITTDEYMFSFYLYHQGDKKLTTFYVVKNTLYAIMEDRLVKYHLDNKFFNPI</sequence>
<comment type="caution">
    <text evidence="7">The sequence shown here is derived from an EMBL/GenBank/DDBJ whole genome shotgun (WGS) entry which is preliminary data.</text>
</comment>
<accession>A0A9X1U3B2</accession>
<feature type="transmembrane region" description="Helical" evidence="5">
    <location>
        <begin position="14"/>
        <end position="32"/>
    </location>
</feature>
<dbReference type="GO" id="GO:0030416">
    <property type="term" value="P:methylamine metabolic process"/>
    <property type="evidence" value="ECO:0007669"/>
    <property type="project" value="InterPro"/>
</dbReference>
<reference evidence="7" key="1">
    <citation type="submission" date="2021-09" db="EMBL/GenBank/DDBJ databases">
        <title>Genome of Aequorivita sp. strain F47161.</title>
        <authorList>
            <person name="Wang Y."/>
        </authorList>
    </citation>
    <scope>NUCLEOTIDE SEQUENCE</scope>
    <source>
        <strain evidence="7">F47161</strain>
    </source>
</reference>
<evidence type="ECO:0000259" key="6">
    <source>
        <dbReference type="Pfam" id="PF07291"/>
    </source>
</evidence>
<proteinExistence type="predicted"/>
<dbReference type="AlphaFoldDB" id="A0A9X1U3B2"/>
<organism evidence="7 8">
    <name type="scientific">Aequorivita vitellina</name>
    <dbReference type="NCBI Taxonomy" id="2874475"/>
    <lineage>
        <taxon>Bacteria</taxon>
        <taxon>Pseudomonadati</taxon>
        <taxon>Bacteroidota</taxon>
        <taxon>Flavobacteriia</taxon>
        <taxon>Flavobacteriales</taxon>
        <taxon>Flavobacteriaceae</taxon>
        <taxon>Aequorivita</taxon>
    </lineage>
</organism>
<dbReference type="Proteomes" id="UP001139461">
    <property type="component" value="Unassembled WGS sequence"/>
</dbReference>
<name>A0A9X1U3B2_9FLAO</name>
<keyword evidence="4 5" id="KW-0472">Membrane</keyword>
<evidence type="ECO:0000256" key="1">
    <source>
        <dbReference type="ARBA" id="ARBA00004141"/>
    </source>
</evidence>
<comment type="subcellular location">
    <subcellularLocation>
        <location evidence="1">Membrane</location>
        <topology evidence="1">Multi-pass membrane protein</topology>
    </subcellularLocation>
</comment>